<dbReference type="Gene3D" id="3.30.1300.70">
    <property type="match status" value="2"/>
</dbReference>
<dbReference type="SMART" id="SM00560">
    <property type="entry name" value="LamGL"/>
    <property type="match status" value="1"/>
</dbReference>
<keyword evidence="2" id="KW-0677">Repeat</keyword>
<feature type="domain" description="HYR" evidence="4">
    <location>
        <begin position="269"/>
        <end position="349"/>
    </location>
</feature>
<dbReference type="InterPro" id="IPR045829">
    <property type="entry name" value="PKD_6"/>
</dbReference>
<dbReference type="RefSeq" id="WP_344729985.1">
    <property type="nucleotide sequence ID" value="NZ_BAABBI010000002.1"/>
</dbReference>
<evidence type="ECO:0000313" key="5">
    <source>
        <dbReference type="EMBL" id="GAA3787188.1"/>
    </source>
</evidence>
<gene>
    <name evidence="5" type="ORF">GCM10022271_19660</name>
</gene>
<dbReference type="InterPro" id="IPR013320">
    <property type="entry name" value="ConA-like_dom_sf"/>
</dbReference>
<reference evidence="6" key="1">
    <citation type="journal article" date="2019" name="Int. J. Syst. Evol. Microbiol.">
        <title>The Global Catalogue of Microorganisms (GCM) 10K type strain sequencing project: providing services to taxonomists for standard genome sequencing and annotation.</title>
        <authorList>
            <consortium name="The Broad Institute Genomics Platform"/>
            <consortium name="The Broad Institute Genome Sequencing Center for Infectious Disease"/>
            <person name="Wu L."/>
            <person name="Ma J."/>
        </authorList>
    </citation>
    <scope>NUCLEOTIDE SEQUENCE [LARGE SCALE GENOMIC DNA]</scope>
    <source>
        <strain evidence="6">JCM 17525</strain>
    </source>
</reference>
<evidence type="ECO:0000256" key="1">
    <source>
        <dbReference type="ARBA" id="ARBA00022729"/>
    </source>
</evidence>
<keyword evidence="1" id="KW-0732">Signal</keyword>
<dbReference type="Gene3D" id="2.60.120.200">
    <property type="match status" value="1"/>
</dbReference>
<dbReference type="SUPFAM" id="SSF49899">
    <property type="entry name" value="Concanavalin A-like lectins/glucanases"/>
    <property type="match status" value="1"/>
</dbReference>
<dbReference type="InterPro" id="IPR006558">
    <property type="entry name" value="LamG-like"/>
</dbReference>
<evidence type="ECO:0000259" key="4">
    <source>
        <dbReference type="PROSITE" id="PS50825"/>
    </source>
</evidence>
<evidence type="ECO:0000256" key="2">
    <source>
        <dbReference type="ARBA" id="ARBA00022737"/>
    </source>
</evidence>
<keyword evidence="6" id="KW-1185">Reference proteome</keyword>
<dbReference type="Pfam" id="PF13385">
    <property type="entry name" value="Laminin_G_3"/>
    <property type="match status" value="1"/>
</dbReference>
<dbReference type="PANTHER" id="PTHR24273:SF32">
    <property type="entry name" value="HYALIN"/>
    <property type="match status" value="1"/>
</dbReference>
<dbReference type="PROSITE" id="PS50825">
    <property type="entry name" value="HYR"/>
    <property type="match status" value="4"/>
</dbReference>
<feature type="domain" description="HYR" evidence="4">
    <location>
        <begin position="956"/>
        <end position="1039"/>
    </location>
</feature>
<evidence type="ECO:0000256" key="3">
    <source>
        <dbReference type="ARBA" id="ARBA00023157"/>
    </source>
</evidence>
<dbReference type="PANTHER" id="PTHR24273">
    <property type="entry name" value="FI04643P-RELATED"/>
    <property type="match status" value="1"/>
</dbReference>
<keyword evidence="3" id="KW-1015">Disulfide bond</keyword>
<accession>A0ABP7H785</accession>
<dbReference type="Pfam" id="PF02494">
    <property type="entry name" value="HYR"/>
    <property type="match status" value="4"/>
</dbReference>
<comment type="caution">
    <text evidence="5">The sequence shown here is derived from an EMBL/GenBank/DDBJ whole genome shotgun (WGS) entry which is preliminary data.</text>
</comment>
<dbReference type="Gene3D" id="2.60.40.10">
    <property type="entry name" value="Immunoglobulins"/>
    <property type="match status" value="8"/>
</dbReference>
<dbReference type="InterPro" id="IPR013783">
    <property type="entry name" value="Ig-like_fold"/>
</dbReference>
<feature type="domain" description="HYR" evidence="4">
    <location>
        <begin position="1040"/>
        <end position="1117"/>
    </location>
</feature>
<evidence type="ECO:0000313" key="6">
    <source>
        <dbReference type="Proteomes" id="UP001501456"/>
    </source>
</evidence>
<dbReference type="Proteomes" id="UP001501456">
    <property type="component" value="Unassembled WGS sequence"/>
</dbReference>
<feature type="domain" description="HYR" evidence="4">
    <location>
        <begin position="1118"/>
        <end position="1203"/>
    </location>
</feature>
<name>A0ABP7H785_9FLAO</name>
<organism evidence="5 6">
    <name type="scientific">Corallibacter vietnamensis</name>
    <dbReference type="NCBI Taxonomy" id="904130"/>
    <lineage>
        <taxon>Bacteria</taxon>
        <taxon>Pseudomonadati</taxon>
        <taxon>Bacteroidota</taxon>
        <taxon>Flavobacteriia</taxon>
        <taxon>Flavobacteriales</taxon>
        <taxon>Flavobacteriaceae</taxon>
        <taxon>Corallibacter</taxon>
    </lineage>
</organism>
<dbReference type="InterPro" id="IPR003410">
    <property type="entry name" value="HYR_dom"/>
</dbReference>
<sequence>MKLMYPRLTACIYLLLFVFLGKLHAQSNIYESYIILDINGAGNTYYDLNYDTVGNPNFSGQNLGTFTGSNTLILNGGQNKTYKCGIDNIFNSYVNYRIYRSGDTAPAFISLEIPWASNDGNSHCSGASIDQTWQTTTANINLLNGLTSGDYILEIYTHADYDSDNDNVIDNTHYISNFGANYIATFRVDTAPIANCISMPINIHLDGSGTASITANDINDGSIDDFDTPILSIDTNTFDCNDIGNNTITLTVEDSLGQTDSCTATIRIIDGIPPTITCPADVTVNVDPGLCTASGVTLGTPTTNDNCTVDLVYNDAPTTFPIGTTNVTWVVRDSENNTSTCLQQVTVIDNEVPTPGTATLADITAECEVTALIAPIATDNCGGIVAVTNDATLPISTQGTTVVTWTYDDGNGNTTTQTQNVVIDDVTAPTPDNATLVDVTAECEVTALTAPTAIDNCGGIVTVTNDATLPISTQGTTVVTWTYDDGNGNTATQTQNVIIDDVTAPTPDTTTLADVTTECEVTALTAPTATDNCGGTVTVTNDATLPISTQGTTVVTWTYDDGNGNTATQTQNVIIDDVTAPVPDTTTLADITAECEVTALTAPTATDNCGGIVAVTNDATLPISTQGTTVVTWTYDDGNGNTTTQTQNVVIDDVTAPTPDNATLVDVTAECEVTALTAPTAIDNCGGIVTVTNDATLPISTQGTTVVTWTYDDGNGNTATQTQNVIIDDVTAPTPDTTTLADVTTECEVTALTAPTATDNCGGTVTVTNDATLPISTQGTTVVTWTYDDGNGNTATQTQNVIIDDVTAPVPDTTTLADITAECEVTALTAPTATDNCGGTVTVTNDATLPISTQGTTVVTWTYDDGNGNTTTQTQNVIIDDVTAPTPDNATLVDVTAECEVTALTAPTAIDNCGGTVTVTNDATLPISTQGTAVVTWTYDDGNGNTATQTQNVIIDDVTAPTVSCPSDILTTNEIGLCSAVVTYIAPTGSDNCGIYTINQIAGLPSGSAFPVGTTINTFEIVDTGGNITTCSFNVTVNDNEAPTITCPSTLIVNADNNCESTTVVLSPPSTSDNCGIASVTNNAPSIFPLGNTTVTWTATDNSGLTSTCTQIITVIDATPPTLTCPIPNALYLTDAGQCYSALSFSATASDNCNGAPIITYEVDGNPINFPFNFPVGTTTVNVIANDGNGQTTTCNFNVTVEDQEAPTMICQPLTISLDATGNTSITATDIDNGSSDTCGISSLSIDQTNFDCSNIGNNTVTLTAIDNNGNAATCSTTVTILDYVQSATSTITASTSTTICQGTPVTFTSSNSNLGANPQYEWFVGGVSVGNNSPTYTTSGLNNGDDVYVKITSGPCNTVTTSNHIVMTVNPLLPVSYTLNASNNPICSGANTTFFVTGLTNGGASPSYQWYVNGSPVGGNTNSYVSSSIADGDVISVDVSSSLACANPVPARESVAMTVTPDATINLNSGNDNQTVCNGTAMSNIIYTIGNATNATITGIPTGIIGNYASGVFTISGTPTQTGVFNYTVTPEGCGSAIATGVISVGPDATINLLSSSENPSICNNNSDNLNLQFQLNSGASGATLSSSPALPAGITGTFDSASGIYTISGTTNQDGIYNYTITTTGCGSGESISGIITIYNGIPAAPGSIDGPSSFFCPVNQAVYSVVPDPNVENYNWTVSAGLSIQSGQGTNEIVVSINGLAINETISVSASNACGTSSTTTDSIFFNFTASDIDAGNDIYICAGTTSVQMNGDDGGLDYDEWTWDDNGAGGSFSTHYLGQTRNWSWDCWCYVFNDIYDYTETSTYTIPATAQPGDIITISLIADNWFWCDPLESTMRIHILEEPEAEIISSDLTLCEGESTTIMFSGTPGARIRYNDGSGNTNVNLNASGNYALAVSPTTTTTYTLNRVRYTNGAFPGNGNNCNVYLNESVTITVNEPPTVTAPNDITICEGDTVDLSSASINGTNHVGSWSSSGTGTFGSGMYTPSAADIFNGSVTLTYTNTPSDGICPAVSDSMVVTINQLPIVNAGINQTICSDGSIILNGTIGGSTSAVTWSAPSGVFSNINDLNATYTPAISNGTVTLTLTSNDPAGPCGPDIDTVIITVNQAATVYAGIDSVICSEDTVDLSTANFGGSATSATWSTSGNGIFSGSAYTPSAADISNGSIILTYTTNNPAGVCGAVSDSMIVTINAIPTVDAGVNQSICEIDTTISLNASLGGGASSGTWTTSGNGTFNNNNPNAIYTIGSNDISNGSVTLTYTTNDPIGPCSSAADSVTYTIASYLSASASNLTTISDCSDTTIQLQANGSGQWTATSIPAGSGYTFSNPNDPNTTFTGESGIDYNITWTIDNPSPCSDSSDSFVVSFPNCGNYIDFDGVDDYVSFGNNHDVSGSFSFESWIKPHSINGQIQTIFSKRDANNLSTGYDLRLVNNTISFHANGTSISANGITSNRWHHIAVTFDGSNYKLYVDGIDMNTKHGPNPTPNPYAMLLGAMYQINDTPTNHFNGWLDEIRVWNVALTTAQIREMMNQEIEANGTSVRGTVLGLDISGVTWTNLTAYYQMNQGIDINAGNLADNSATSTLGNLVNMTTLQDETAPLPYISNQNGTWNNTNTWLNGYVQSIPNTNGINGSPINWNIVRVQHDVTSGNRATTVLGLLVDANRYSITNNQRLDVTKYLKIDGVLDLVDESQLLQPNGSMVDYSATGYIERDQQGTNNVFNYNYWGSPVSSAGTNSARTYTVGDILYDGSTQALWTGGNNGSSSPLTISNRWIYAFAEGSENTYSDWIYKGQNGSFDAALGFTMKGSGTATATQNYTFRGLPNNADIETSVSASATINHQTLVGNPYPSAIDAQAFIKDNIPGGNAGTTGSIDGTLYFWKQSSTNNTHLTVDYQGGYATYNLSGGNPAVSPPEINGVGDASATTPKRFVPVAQGFFVTSANLGDQITNTVRFKNTQRAFVKETSGNSEFFKNAPAVQQRNETDEITDDIQRVRLQFKTPEGATRPLLLAFTPDNAASDGFDYGYDAENADFVPNDMSFVIENKKYVTQGVGSFDSEKRYPLAIDLTSNGNIEVSLVDLENFDETITVYLHDALLGTYTLLNTIDYNINLDAGNYENRYFITFEEDQTLHVTETSIDDTIVNYLNSTNEIYIKIPNTMMVKQVYLINILGQTVKSWNASNAPISNECKLPVEYISEGNYIIKVQTNNQATINKKVIVKY</sequence>
<dbReference type="Pfam" id="PF19408">
    <property type="entry name" value="PKD_6"/>
    <property type="match status" value="1"/>
</dbReference>
<dbReference type="EMBL" id="BAABBI010000002">
    <property type="protein sequence ID" value="GAA3787188.1"/>
    <property type="molecule type" value="Genomic_DNA"/>
</dbReference>
<protein>
    <recommendedName>
        <fullName evidence="4">HYR domain-containing protein</fullName>
    </recommendedName>
</protein>
<proteinExistence type="predicted"/>